<keyword evidence="2 5" id="KW-0689">Ribosomal protein</keyword>
<name>A0ABY5TVM6_9BACT</name>
<evidence type="ECO:0000313" key="7">
    <source>
        <dbReference type="EMBL" id="UWD34605.1"/>
    </source>
</evidence>
<evidence type="ECO:0000313" key="8">
    <source>
        <dbReference type="Proteomes" id="UP001058364"/>
    </source>
</evidence>
<dbReference type="Gene3D" id="3.40.50.10490">
    <property type="entry name" value="Glucose-6-phosphate isomerase like protein, domain 1"/>
    <property type="match status" value="1"/>
</dbReference>
<protein>
    <recommendedName>
        <fullName evidence="4 5">Small ribosomal subunit protein uS2</fullName>
    </recommendedName>
</protein>
<gene>
    <name evidence="5 7" type="primary">rpsB</name>
    <name evidence="7" type="ORF">NX772_02245</name>
</gene>
<evidence type="ECO:0000256" key="1">
    <source>
        <dbReference type="ARBA" id="ARBA00006242"/>
    </source>
</evidence>
<organism evidence="7 8">
    <name type="scientific">Mesomycoplasma molare</name>
    <dbReference type="NCBI Taxonomy" id="171288"/>
    <lineage>
        <taxon>Bacteria</taxon>
        <taxon>Bacillati</taxon>
        <taxon>Mycoplasmatota</taxon>
        <taxon>Mycoplasmoidales</taxon>
        <taxon>Metamycoplasmataceae</taxon>
        <taxon>Mesomycoplasma</taxon>
    </lineage>
</organism>
<dbReference type="SUPFAM" id="SSF52313">
    <property type="entry name" value="Ribosomal protein S2"/>
    <property type="match status" value="1"/>
</dbReference>
<dbReference type="CDD" id="cd01425">
    <property type="entry name" value="RPS2"/>
    <property type="match status" value="1"/>
</dbReference>
<dbReference type="PANTHER" id="PTHR12534">
    <property type="entry name" value="30S RIBOSOMAL PROTEIN S2 PROKARYOTIC AND ORGANELLAR"/>
    <property type="match status" value="1"/>
</dbReference>
<dbReference type="NCBIfam" id="TIGR01011">
    <property type="entry name" value="rpsB_bact"/>
    <property type="match status" value="1"/>
</dbReference>
<dbReference type="RefSeq" id="WP_259429418.1">
    <property type="nucleotide sequence ID" value="NZ_CP103423.1"/>
</dbReference>
<dbReference type="HAMAP" id="MF_00291_B">
    <property type="entry name" value="Ribosomal_uS2_B"/>
    <property type="match status" value="1"/>
</dbReference>
<evidence type="ECO:0000256" key="6">
    <source>
        <dbReference type="SAM" id="MobiDB-lite"/>
    </source>
</evidence>
<feature type="compositionally biased region" description="Low complexity" evidence="6">
    <location>
        <begin position="272"/>
        <end position="282"/>
    </location>
</feature>
<comment type="similarity">
    <text evidence="1 5">Belongs to the universal ribosomal protein uS2 family.</text>
</comment>
<dbReference type="Gene3D" id="1.10.287.610">
    <property type="entry name" value="Helix hairpin bin"/>
    <property type="match status" value="1"/>
</dbReference>
<dbReference type="Pfam" id="PF00318">
    <property type="entry name" value="Ribosomal_S2"/>
    <property type="match status" value="1"/>
</dbReference>
<feature type="region of interest" description="Disordered" evidence="6">
    <location>
        <begin position="258"/>
        <end position="291"/>
    </location>
</feature>
<evidence type="ECO:0000256" key="3">
    <source>
        <dbReference type="ARBA" id="ARBA00023274"/>
    </source>
</evidence>
<dbReference type="InterPro" id="IPR023591">
    <property type="entry name" value="Ribosomal_uS2_flav_dom_sf"/>
</dbReference>
<reference evidence="7" key="1">
    <citation type="submission" date="2022-08" db="EMBL/GenBank/DDBJ databases">
        <title>Complete genome sequence of Mycoplasma molare type strain H 542.</title>
        <authorList>
            <person name="Spergser J."/>
        </authorList>
    </citation>
    <scope>NUCLEOTIDE SEQUENCE</scope>
    <source>
        <strain evidence="7">H 542</strain>
    </source>
</reference>
<sequence>MTEKKETQTIKETPQVSEREIVSKQKLLEAGTYFGHKSSQWNPKMKPYIHTKKLGTHIIDILKTKRALEFAYKLVYKTAQKGASFIFVGTKRQAKKAVEEQALRTNSIYVSERWLGGTLTNNRTIFSRVRQMEDLEKLAETNFDGYTKKEGVLKTKELEKLQKNLQGIRNMKRLPEVMIIADPKNDLIAIKEAKKKGIKVIGILDTDTDPEWVDFGIPANDDSVKSITLILTILADAIVAAKNGKQLFAYQEDEKVVLPEDPDKEKRENNQQRRFNNNFQQNKENKKEDKE</sequence>
<evidence type="ECO:0000256" key="4">
    <source>
        <dbReference type="ARBA" id="ARBA00035256"/>
    </source>
</evidence>
<keyword evidence="8" id="KW-1185">Reference proteome</keyword>
<evidence type="ECO:0000256" key="2">
    <source>
        <dbReference type="ARBA" id="ARBA00022980"/>
    </source>
</evidence>
<dbReference type="InterPro" id="IPR001865">
    <property type="entry name" value="Ribosomal_uS2"/>
</dbReference>
<evidence type="ECO:0000256" key="5">
    <source>
        <dbReference type="HAMAP-Rule" id="MF_00291"/>
    </source>
</evidence>
<proteinExistence type="inferred from homology"/>
<dbReference type="Proteomes" id="UP001058364">
    <property type="component" value="Chromosome"/>
</dbReference>
<dbReference type="InterPro" id="IPR005706">
    <property type="entry name" value="Ribosomal_uS2_bac/mit/plastid"/>
</dbReference>
<keyword evidence="3 5" id="KW-0687">Ribonucleoprotein</keyword>
<feature type="compositionally biased region" description="Basic and acidic residues" evidence="6">
    <location>
        <begin position="258"/>
        <end position="271"/>
    </location>
</feature>
<dbReference type="EMBL" id="CP103423">
    <property type="protein sequence ID" value="UWD34605.1"/>
    <property type="molecule type" value="Genomic_DNA"/>
</dbReference>
<accession>A0ABY5TVM6</accession>
<dbReference type="PANTHER" id="PTHR12534:SF0">
    <property type="entry name" value="SMALL RIBOSOMAL SUBUNIT PROTEIN US2M"/>
    <property type="match status" value="1"/>
</dbReference>
<dbReference type="GO" id="GO:0005840">
    <property type="term" value="C:ribosome"/>
    <property type="evidence" value="ECO:0007669"/>
    <property type="project" value="UniProtKB-KW"/>
</dbReference>
<dbReference type="PRINTS" id="PR00395">
    <property type="entry name" value="RIBOSOMALS2"/>
</dbReference>